<organism evidence="1 2">
    <name type="scientific">Acinetobacter boissieri</name>
    <dbReference type="NCBI Taxonomy" id="1219383"/>
    <lineage>
        <taxon>Bacteria</taxon>
        <taxon>Pseudomonadati</taxon>
        <taxon>Pseudomonadota</taxon>
        <taxon>Gammaproteobacteria</taxon>
        <taxon>Moraxellales</taxon>
        <taxon>Moraxellaceae</taxon>
        <taxon>Acinetobacter</taxon>
    </lineage>
</organism>
<keyword evidence="2" id="KW-1185">Reference proteome</keyword>
<dbReference type="AlphaFoldDB" id="A0A1G6KC47"/>
<accession>A0A1G6KC47</accession>
<dbReference type="EMBL" id="FMYL01000016">
    <property type="protein sequence ID" value="SDC28507.1"/>
    <property type="molecule type" value="Genomic_DNA"/>
</dbReference>
<dbReference type="Proteomes" id="UP000242501">
    <property type="component" value="Unassembled WGS sequence"/>
</dbReference>
<sequence>MREVTEFDLRKEEFKDPKIKPDMFEFDADGELVRKDRFEIGMRKILGMLIEQGVMNSREPWTVDQVVQNLKDLISKLSGDMHD</sequence>
<reference evidence="2" key="1">
    <citation type="submission" date="2016-09" db="EMBL/GenBank/DDBJ databases">
        <authorList>
            <person name="Varghese N."/>
            <person name="Submissions S."/>
        </authorList>
    </citation>
    <scope>NUCLEOTIDE SEQUENCE [LARGE SCALE GENOMIC DNA]</scope>
    <source>
        <strain evidence="2">ANC 4422</strain>
    </source>
</reference>
<dbReference type="OrthoDB" id="8613029at2"/>
<dbReference type="RefSeq" id="WP_092750082.1">
    <property type="nucleotide sequence ID" value="NZ_FMYL01000016.1"/>
</dbReference>
<evidence type="ECO:0000313" key="2">
    <source>
        <dbReference type="Proteomes" id="UP000242501"/>
    </source>
</evidence>
<gene>
    <name evidence="1" type="ORF">SAMN05421733_1164</name>
</gene>
<proteinExistence type="predicted"/>
<name>A0A1G6KC47_9GAMM</name>
<evidence type="ECO:0000313" key="1">
    <source>
        <dbReference type="EMBL" id="SDC28507.1"/>
    </source>
</evidence>
<protein>
    <submittedName>
        <fullName evidence="1">Uncharacterized protein</fullName>
    </submittedName>
</protein>
<dbReference type="STRING" id="1219383.SAMN05421733_1164"/>